<feature type="non-terminal residue" evidence="1">
    <location>
        <position position="1"/>
    </location>
</feature>
<dbReference type="Proteomes" id="UP000805704">
    <property type="component" value="Chromosome 3"/>
</dbReference>
<evidence type="ECO:0000313" key="2">
    <source>
        <dbReference type="Proteomes" id="UP000805704"/>
    </source>
</evidence>
<gene>
    <name evidence="1" type="primary">MMP17</name>
    <name evidence="1" type="ORF">GBF38_007771</name>
</gene>
<evidence type="ECO:0000313" key="1">
    <source>
        <dbReference type="EMBL" id="KAG8003792.1"/>
    </source>
</evidence>
<accession>A0ACB7EPK3</accession>
<sequence>DWLMKYGYLPPPDPSTGQLQAWTAVTNAVKSMQRFAGLKDSGVVGEDYRRDEETLALMKSPRCSLPDQGSPDTADLQVDFLHGYHGDGYPFDGAGGAVGHAFFPSDPDRAGGVHLDAEEEWTFRQPASEGTDLFTVLVHEFGHALGLSHSSSRHSVMRPYYQGPAGDPLHYSLGPQDLVTITQLYGKRNQLLATEAPRLAPEPQSSHKGHQHHQPRYGSFIDRCNTSFDTVARIRGETFFFKDEVDEEKEREGTTERWGLVWDPEEGPVWGNMGGTEEERQEDTWTQLLREGVSAVYLFKGDSYWKFTFPGSSPLDGYPRSSAADWLDCSDSSSSSPVQDNFSLSLSPPAGRQEFRERWREEREKEEAAAGRRRGRHGDTHEEGGSHIWTQCSCQNGALGSRMAFFNAALLLITCTLLAV</sequence>
<keyword evidence="1" id="KW-0378">Hydrolase</keyword>
<dbReference type="EMBL" id="CM024791">
    <property type="protein sequence ID" value="KAG8003792.1"/>
    <property type="molecule type" value="Genomic_DNA"/>
</dbReference>
<proteinExistence type="predicted"/>
<name>A0ACB7EPK3_NIBAL</name>
<keyword evidence="1" id="KW-0645">Protease</keyword>
<comment type="caution">
    <text evidence="1">The sequence shown here is derived from an EMBL/GenBank/DDBJ whole genome shotgun (WGS) entry which is preliminary data.</text>
</comment>
<organism evidence="1 2">
    <name type="scientific">Nibea albiflora</name>
    <name type="common">Yellow drum</name>
    <name type="synonym">Corvina albiflora</name>
    <dbReference type="NCBI Taxonomy" id="240163"/>
    <lineage>
        <taxon>Eukaryota</taxon>
        <taxon>Metazoa</taxon>
        <taxon>Chordata</taxon>
        <taxon>Craniata</taxon>
        <taxon>Vertebrata</taxon>
        <taxon>Euteleostomi</taxon>
        <taxon>Actinopterygii</taxon>
        <taxon>Neopterygii</taxon>
        <taxon>Teleostei</taxon>
        <taxon>Neoteleostei</taxon>
        <taxon>Acanthomorphata</taxon>
        <taxon>Eupercaria</taxon>
        <taxon>Sciaenidae</taxon>
        <taxon>Nibea</taxon>
    </lineage>
</organism>
<keyword evidence="1" id="KW-0482">Metalloprotease</keyword>
<reference evidence="1" key="1">
    <citation type="submission" date="2020-04" db="EMBL/GenBank/DDBJ databases">
        <title>A chromosome-scale assembly and high-density genetic map of the yellow drum (Nibea albiflora) genome.</title>
        <authorList>
            <person name="Xu D."/>
            <person name="Zhang W."/>
            <person name="Chen R."/>
            <person name="Tan P."/>
            <person name="Wang L."/>
            <person name="Song H."/>
            <person name="Tian L."/>
            <person name="Zhu Q."/>
            <person name="Wang B."/>
        </authorList>
    </citation>
    <scope>NUCLEOTIDE SEQUENCE</scope>
    <source>
        <strain evidence="1">ZJHYS-2018</strain>
    </source>
</reference>
<protein>
    <submittedName>
        <fullName evidence="1">Matrix metalloproteinase-17</fullName>
    </submittedName>
</protein>
<keyword evidence="2" id="KW-1185">Reference proteome</keyword>